<dbReference type="InterPro" id="IPR058240">
    <property type="entry name" value="rSAM_sf"/>
</dbReference>
<keyword evidence="3" id="KW-0004">4Fe-4S</keyword>
<dbReference type="Gene3D" id="3.20.20.70">
    <property type="entry name" value="Aldolase class I"/>
    <property type="match status" value="1"/>
</dbReference>
<protein>
    <submittedName>
        <fullName evidence="11">Radical sam domain protein</fullName>
    </submittedName>
</protein>
<comment type="caution">
    <text evidence="11">The sequence shown here is derived from an EMBL/GenBank/DDBJ whole genome shotgun (WGS) entry which is preliminary data.</text>
</comment>
<dbReference type="CDD" id="cd01335">
    <property type="entry name" value="Radical_SAM"/>
    <property type="match status" value="1"/>
</dbReference>
<accession>A0A0W8FKM4</accession>
<gene>
    <name evidence="11" type="ORF">ASZ90_008838</name>
</gene>
<evidence type="ECO:0000256" key="7">
    <source>
        <dbReference type="ARBA" id="ARBA00022691"/>
    </source>
</evidence>
<dbReference type="PIRSF" id="PIRSF006004">
    <property type="entry name" value="CHP00048"/>
    <property type="match status" value="1"/>
</dbReference>
<evidence type="ECO:0000313" key="11">
    <source>
        <dbReference type="EMBL" id="KUG21404.1"/>
    </source>
</evidence>
<dbReference type="InterPro" id="IPR007197">
    <property type="entry name" value="rSAM"/>
</dbReference>
<organism evidence="11">
    <name type="scientific">hydrocarbon metagenome</name>
    <dbReference type="NCBI Taxonomy" id="938273"/>
    <lineage>
        <taxon>unclassified sequences</taxon>
        <taxon>metagenomes</taxon>
        <taxon>ecological metagenomes</taxon>
    </lineage>
</organism>
<keyword evidence="5" id="KW-0489">Methyltransferase</keyword>
<evidence type="ECO:0000256" key="8">
    <source>
        <dbReference type="ARBA" id="ARBA00022723"/>
    </source>
</evidence>
<dbReference type="InterPro" id="IPR004383">
    <property type="entry name" value="rRNA_lsu_MTrfase_RlmN/Cfr"/>
</dbReference>
<dbReference type="SFLD" id="SFLDS00029">
    <property type="entry name" value="Radical_SAM"/>
    <property type="match status" value="1"/>
</dbReference>
<dbReference type="GO" id="GO:0070475">
    <property type="term" value="P:rRNA base methylation"/>
    <property type="evidence" value="ECO:0007669"/>
    <property type="project" value="TreeGrafter"/>
</dbReference>
<keyword evidence="7" id="KW-0949">S-adenosyl-L-methionine</keyword>
<evidence type="ECO:0000256" key="2">
    <source>
        <dbReference type="ARBA" id="ARBA00004496"/>
    </source>
</evidence>
<keyword evidence="4" id="KW-0963">Cytoplasm</keyword>
<dbReference type="PANTHER" id="PTHR30544:SF5">
    <property type="entry name" value="RADICAL SAM CORE DOMAIN-CONTAINING PROTEIN"/>
    <property type="match status" value="1"/>
</dbReference>
<evidence type="ECO:0000256" key="4">
    <source>
        <dbReference type="ARBA" id="ARBA00022490"/>
    </source>
</evidence>
<dbReference type="InterPro" id="IPR040072">
    <property type="entry name" value="Methyltransferase_A"/>
</dbReference>
<evidence type="ECO:0000256" key="3">
    <source>
        <dbReference type="ARBA" id="ARBA00022485"/>
    </source>
</evidence>
<reference evidence="11" key="1">
    <citation type="journal article" date="2015" name="Proc. Natl. Acad. Sci. U.S.A.">
        <title>Networks of energetic and metabolic interactions define dynamics in microbial communities.</title>
        <authorList>
            <person name="Embree M."/>
            <person name="Liu J.K."/>
            <person name="Al-Bassam M.M."/>
            <person name="Zengler K."/>
        </authorList>
    </citation>
    <scope>NUCLEOTIDE SEQUENCE</scope>
</reference>
<dbReference type="GO" id="GO:0046872">
    <property type="term" value="F:metal ion binding"/>
    <property type="evidence" value="ECO:0007669"/>
    <property type="project" value="UniProtKB-KW"/>
</dbReference>
<dbReference type="InterPro" id="IPR013785">
    <property type="entry name" value="Aldolase_TIM"/>
</dbReference>
<dbReference type="EMBL" id="LNQE01001064">
    <property type="protein sequence ID" value="KUG21404.1"/>
    <property type="molecule type" value="Genomic_DNA"/>
</dbReference>
<evidence type="ECO:0000256" key="6">
    <source>
        <dbReference type="ARBA" id="ARBA00022679"/>
    </source>
</evidence>
<evidence type="ECO:0000256" key="1">
    <source>
        <dbReference type="ARBA" id="ARBA00001966"/>
    </source>
</evidence>
<name>A0A0W8FKM4_9ZZZZ</name>
<keyword evidence="9" id="KW-0408">Iron</keyword>
<comment type="cofactor">
    <cofactor evidence="1">
        <name>[4Fe-4S] cluster</name>
        <dbReference type="ChEBI" id="CHEBI:49883"/>
    </cofactor>
</comment>
<keyword evidence="8" id="KW-0479">Metal-binding</keyword>
<comment type="subcellular location">
    <subcellularLocation>
        <location evidence="2">Cytoplasm</location>
    </subcellularLocation>
</comment>
<dbReference type="GO" id="GO:0051539">
    <property type="term" value="F:4 iron, 4 sulfur cluster binding"/>
    <property type="evidence" value="ECO:0007669"/>
    <property type="project" value="UniProtKB-KW"/>
</dbReference>
<keyword evidence="10" id="KW-0411">Iron-sulfur</keyword>
<dbReference type="SUPFAM" id="SSF102114">
    <property type="entry name" value="Radical SAM enzymes"/>
    <property type="match status" value="1"/>
</dbReference>
<dbReference type="GO" id="GO:0030488">
    <property type="term" value="P:tRNA methylation"/>
    <property type="evidence" value="ECO:0007669"/>
    <property type="project" value="TreeGrafter"/>
</dbReference>
<dbReference type="GO" id="GO:0008173">
    <property type="term" value="F:RNA methyltransferase activity"/>
    <property type="evidence" value="ECO:0007669"/>
    <property type="project" value="InterPro"/>
</dbReference>
<keyword evidence="6" id="KW-0808">Transferase</keyword>
<dbReference type="AlphaFoldDB" id="A0A0W8FKM4"/>
<evidence type="ECO:0000256" key="9">
    <source>
        <dbReference type="ARBA" id="ARBA00023004"/>
    </source>
</evidence>
<sequence length="311" mass="35365">MKVVMEAGRDDLARVYIAETAEGRAIEFVESLQPPIPREEKWVLIVSTLYGCPIGCRFCDAGGNYRGPLSADEIFFQIEYLLNRRYPDGAIPVKKLKIQFARMGEPAFNRHVIEVLDHLPERYAIPGLLPSLSTVAPEGRDDFFEALLEVKRRHYAGRFQLQFSLHSTDEAARSRLIPARTWSFAKMAEYGESFYEKGDRKIVLNFALADGIPFDPDRLLAHFPPNIFMVKVTPVNPTYRAAENRITSSVLRHRTGDGLLDGLRTAGYDALLSIGEWEENRIGSNCGQYLFAHRRREEGMIDGYTYDLRAI</sequence>
<dbReference type="GO" id="GO:0005737">
    <property type="term" value="C:cytoplasm"/>
    <property type="evidence" value="ECO:0007669"/>
    <property type="project" value="UniProtKB-SubCell"/>
</dbReference>
<evidence type="ECO:0000256" key="5">
    <source>
        <dbReference type="ARBA" id="ARBA00022603"/>
    </source>
</evidence>
<evidence type="ECO:0000256" key="10">
    <source>
        <dbReference type="ARBA" id="ARBA00023014"/>
    </source>
</evidence>
<dbReference type="PANTHER" id="PTHR30544">
    <property type="entry name" value="23S RRNA METHYLTRANSFERASE"/>
    <property type="match status" value="1"/>
</dbReference>
<proteinExistence type="predicted"/>